<keyword evidence="3" id="KW-1185">Reference proteome</keyword>
<evidence type="ECO:0000313" key="3">
    <source>
        <dbReference type="Proteomes" id="UP001054837"/>
    </source>
</evidence>
<dbReference type="EMBL" id="BPLQ01002611">
    <property type="protein sequence ID" value="GIX94454.1"/>
    <property type="molecule type" value="Genomic_DNA"/>
</dbReference>
<comment type="caution">
    <text evidence="2">The sequence shown here is derived from an EMBL/GenBank/DDBJ whole genome shotgun (WGS) entry which is preliminary data.</text>
</comment>
<name>A0AAV4PEX7_9ARAC</name>
<sequence>MAYDYTYHNVGIVSNKENRSKFFNSPFFSPPYLQWHFIETSQSVWLDICHAFDATGYTQLKRPQRYNRKKTLNEAIPFKKTSKHNYTPPPREVRHATQQRSTLLPTNHLVRSTISCTRPPRH</sequence>
<feature type="region of interest" description="Disordered" evidence="1">
    <location>
        <begin position="68"/>
        <end position="91"/>
    </location>
</feature>
<accession>A0AAV4PEX7</accession>
<reference evidence="2 3" key="1">
    <citation type="submission" date="2021-06" db="EMBL/GenBank/DDBJ databases">
        <title>Caerostris darwini draft genome.</title>
        <authorList>
            <person name="Kono N."/>
            <person name="Arakawa K."/>
        </authorList>
    </citation>
    <scope>NUCLEOTIDE SEQUENCE [LARGE SCALE GENOMIC DNA]</scope>
</reference>
<dbReference type="AlphaFoldDB" id="A0AAV4PEX7"/>
<proteinExistence type="predicted"/>
<evidence type="ECO:0000256" key="1">
    <source>
        <dbReference type="SAM" id="MobiDB-lite"/>
    </source>
</evidence>
<organism evidence="2 3">
    <name type="scientific">Caerostris darwini</name>
    <dbReference type="NCBI Taxonomy" id="1538125"/>
    <lineage>
        <taxon>Eukaryota</taxon>
        <taxon>Metazoa</taxon>
        <taxon>Ecdysozoa</taxon>
        <taxon>Arthropoda</taxon>
        <taxon>Chelicerata</taxon>
        <taxon>Arachnida</taxon>
        <taxon>Araneae</taxon>
        <taxon>Araneomorphae</taxon>
        <taxon>Entelegynae</taxon>
        <taxon>Araneoidea</taxon>
        <taxon>Araneidae</taxon>
        <taxon>Caerostris</taxon>
    </lineage>
</organism>
<evidence type="ECO:0000313" key="2">
    <source>
        <dbReference type="EMBL" id="GIX94454.1"/>
    </source>
</evidence>
<gene>
    <name evidence="2" type="ORF">CDAR_457351</name>
</gene>
<protein>
    <submittedName>
        <fullName evidence="2">Uncharacterized protein</fullName>
    </submittedName>
</protein>
<dbReference type="Proteomes" id="UP001054837">
    <property type="component" value="Unassembled WGS sequence"/>
</dbReference>